<protein>
    <submittedName>
        <fullName evidence="1">(northern house mosquito) hypothetical protein</fullName>
    </submittedName>
</protein>
<evidence type="ECO:0000313" key="1">
    <source>
        <dbReference type="EMBL" id="CAG6548262.1"/>
    </source>
</evidence>
<reference evidence="1" key="1">
    <citation type="submission" date="2021-05" db="EMBL/GenBank/DDBJ databases">
        <authorList>
            <person name="Alioto T."/>
            <person name="Alioto T."/>
            <person name="Gomez Garrido J."/>
        </authorList>
    </citation>
    <scope>NUCLEOTIDE SEQUENCE</scope>
</reference>
<organism evidence="1">
    <name type="scientific">Culex pipiens</name>
    <name type="common">House mosquito</name>
    <dbReference type="NCBI Taxonomy" id="7175"/>
    <lineage>
        <taxon>Eukaryota</taxon>
        <taxon>Metazoa</taxon>
        <taxon>Ecdysozoa</taxon>
        <taxon>Arthropoda</taxon>
        <taxon>Hexapoda</taxon>
        <taxon>Insecta</taxon>
        <taxon>Pterygota</taxon>
        <taxon>Neoptera</taxon>
        <taxon>Endopterygota</taxon>
        <taxon>Diptera</taxon>
        <taxon>Nematocera</taxon>
        <taxon>Culicoidea</taxon>
        <taxon>Culicidae</taxon>
        <taxon>Culicinae</taxon>
        <taxon>Culicini</taxon>
        <taxon>Culex</taxon>
        <taxon>Culex</taxon>
    </lineage>
</organism>
<accession>A0A8D8IAA7</accession>
<dbReference type="AlphaFoldDB" id="A0A8D8IAA7"/>
<name>A0A8D8IAA7_CULPI</name>
<dbReference type="EMBL" id="HBUE01345632">
    <property type="protein sequence ID" value="CAG6600480.1"/>
    <property type="molecule type" value="Transcribed_RNA"/>
</dbReference>
<sequence length="102" mass="11868">MMLRSPTQILIRLRTGADLRSVRRRTSIVKSDAGWSSRRSVPIRLPTIQRHSWCFKRGRSNPANENFDFEGIFSKRRCMNTVSTTNETGCVKMLDDRLLREP</sequence>
<proteinExistence type="predicted"/>
<dbReference type="EMBL" id="HBUE01238661">
    <property type="protein sequence ID" value="CAG6548262.1"/>
    <property type="molecule type" value="Transcribed_RNA"/>
</dbReference>